<evidence type="ECO:0000313" key="2">
    <source>
        <dbReference type="Proteomes" id="UP000286270"/>
    </source>
</evidence>
<proteinExistence type="predicted"/>
<gene>
    <name evidence="1" type="ORF">DWW08_05345</name>
</gene>
<evidence type="ECO:0000313" key="1">
    <source>
        <dbReference type="EMBL" id="RGV57798.1"/>
    </source>
</evidence>
<protein>
    <submittedName>
        <fullName evidence="1">Uncharacterized protein</fullName>
    </submittedName>
</protein>
<accession>A0A412YK19</accession>
<comment type="caution">
    <text evidence="1">The sequence shown here is derived from an EMBL/GenBank/DDBJ whole genome shotgun (WGS) entry which is preliminary data.</text>
</comment>
<sequence length="82" mass="9084">MERKQFFILEKDFLNTREVGDLIEALGPGGVGAYMAILIYLRHQPAYTTCYRPISCLPHLLGVSGRSGDRKIRGSGCQRSGP</sequence>
<dbReference type="Proteomes" id="UP000286270">
    <property type="component" value="Unassembled WGS sequence"/>
</dbReference>
<dbReference type="EMBL" id="QRZH01000003">
    <property type="protein sequence ID" value="RGV57798.1"/>
    <property type="molecule type" value="Genomic_DNA"/>
</dbReference>
<dbReference type="RefSeq" id="WP_122141953.1">
    <property type="nucleotide sequence ID" value="NZ_JAFKPL010000001.1"/>
</dbReference>
<reference evidence="1 2" key="1">
    <citation type="submission" date="2018-08" db="EMBL/GenBank/DDBJ databases">
        <title>A genome reference for cultivated species of the human gut microbiota.</title>
        <authorList>
            <person name="Zou Y."/>
            <person name="Xue W."/>
            <person name="Luo G."/>
        </authorList>
    </citation>
    <scope>NUCLEOTIDE SEQUENCE [LARGE SCALE GENOMIC DNA]</scope>
    <source>
        <strain evidence="1 2">AF14-26</strain>
    </source>
</reference>
<name>A0A412YK19_BACFG</name>
<organism evidence="1 2">
    <name type="scientific">Bacteroides fragilis</name>
    <dbReference type="NCBI Taxonomy" id="817"/>
    <lineage>
        <taxon>Bacteria</taxon>
        <taxon>Pseudomonadati</taxon>
        <taxon>Bacteroidota</taxon>
        <taxon>Bacteroidia</taxon>
        <taxon>Bacteroidales</taxon>
        <taxon>Bacteroidaceae</taxon>
        <taxon>Bacteroides</taxon>
    </lineage>
</organism>
<dbReference type="AlphaFoldDB" id="A0A412YK19"/>